<feature type="domain" description="Response regulatory" evidence="6">
    <location>
        <begin position="5"/>
        <end position="122"/>
    </location>
</feature>
<evidence type="ECO:0000256" key="5">
    <source>
        <dbReference type="PROSITE-ProRule" id="PRU00169"/>
    </source>
</evidence>
<feature type="active site" evidence="3 4">
    <location>
        <position position="171"/>
    </location>
</feature>
<dbReference type="CDD" id="cd16432">
    <property type="entry name" value="CheB_Rec"/>
    <property type="match status" value="1"/>
</dbReference>
<comment type="catalytic activity">
    <reaction evidence="2 3">
        <text>[protein]-L-glutamate 5-O-methyl ester + H2O = L-glutamyl-[protein] + methanol + H(+)</text>
        <dbReference type="Rhea" id="RHEA:23236"/>
        <dbReference type="Rhea" id="RHEA-COMP:10208"/>
        <dbReference type="Rhea" id="RHEA-COMP:10311"/>
        <dbReference type="ChEBI" id="CHEBI:15377"/>
        <dbReference type="ChEBI" id="CHEBI:15378"/>
        <dbReference type="ChEBI" id="CHEBI:17790"/>
        <dbReference type="ChEBI" id="CHEBI:29973"/>
        <dbReference type="ChEBI" id="CHEBI:82795"/>
        <dbReference type="EC" id="3.1.1.61"/>
    </reaction>
</comment>
<dbReference type="HAMAP" id="MF_00099">
    <property type="entry name" value="CheB_chemtxs"/>
    <property type="match status" value="1"/>
</dbReference>
<gene>
    <name evidence="3" type="primary">cheB</name>
    <name evidence="8" type="ORF">AZF04_01505</name>
</gene>
<dbReference type="AlphaFoldDB" id="A0A162F8H5"/>
<dbReference type="EMBL" id="LTAO01000001">
    <property type="protein sequence ID" value="KYG35039.1"/>
    <property type="molecule type" value="Genomic_DNA"/>
</dbReference>
<keyword evidence="3" id="KW-0963">Cytoplasm</keyword>
<dbReference type="SMART" id="SM00448">
    <property type="entry name" value="REC"/>
    <property type="match status" value="1"/>
</dbReference>
<evidence type="ECO:0000259" key="6">
    <source>
        <dbReference type="PROSITE" id="PS50110"/>
    </source>
</evidence>
<comment type="caution">
    <text evidence="8">The sequence shown here is derived from an EMBL/GenBank/DDBJ whole genome shotgun (WGS) entry which is preliminary data.</text>
</comment>
<dbReference type="GO" id="GO:0050568">
    <property type="term" value="F:protein-glutamine glutaminase activity"/>
    <property type="evidence" value="ECO:0007669"/>
    <property type="project" value="UniProtKB-UniRule"/>
</dbReference>
<dbReference type="RefSeq" id="WP_061947273.1">
    <property type="nucleotide sequence ID" value="NZ_LTAO01000001.1"/>
</dbReference>
<comment type="domain">
    <text evidence="3">Contains a C-terminal catalytic domain, and an N-terminal region which modulates catalytic activity.</text>
</comment>
<dbReference type="NCBIfam" id="NF001965">
    <property type="entry name" value="PRK00742.1"/>
    <property type="match status" value="1"/>
</dbReference>
<accession>A0A162F8H5</accession>
<dbReference type="InterPro" id="IPR008248">
    <property type="entry name" value="CheB-like"/>
</dbReference>
<comment type="subcellular location">
    <subcellularLocation>
        <location evidence="3">Cytoplasm</location>
    </subcellularLocation>
</comment>
<dbReference type="Pfam" id="PF00072">
    <property type="entry name" value="Response_reg"/>
    <property type="match status" value="1"/>
</dbReference>
<dbReference type="InterPro" id="IPR000673">
    <property type="entry name" value="Sig_transdc_resp-reg_Me-estase"/>
</dbReference>
<dbReference type="STRING" id="519424.AZF04_01505"/>
<evidence type="ECO:0000259" key="7">
    <source>
        <dbReference type="PROSITE" id="PS50122"/>
    </source>
</evidence>
<evidence type="ECO:0000256" key="1">
    <source>
        <dbReference type="ARBA" id="ARBA00022801"/>
    </source>
</evidence>
<dbReference type="InterPro" id="IPR035909">
    <property type="entry name" value="CheB_C"/>
</dbReference>
<dbReference type="OrthoDB" id="9793421at2"/>
<protein>
    <recommendedName>
        <fullName evidence="3">Protein-glutamate methylesterase/protein-glutamine glutaminase</fullName>
        <ecNumber evidence="3">3.1.1.61</ecNumber>
        <ecNumber evidence="3">3.5.1.44</ecNumber>
    </recommendedName>
</protein>
<proteinExistence type="inferred from homology"/>
<dbReference type="GO" id="GO:0005737">
    <property type="term" value="C:cytoplasm"/>
    <property type="evidence" value="ECO:0007669"/>
    <property type="project" value="UniProtKB-SubCell"/>
</dbReference>
<keyword evidence="3 5" id="KW-0597">Phosphoprotein</keyword>
<dbReference type="PROSITE" id="PS50110">
    <property type="entry name" value="RESPONSE_REGULATORY"/>
    <property type="match status" value="1"/>
</dbReference>
<comment type="PTM">
    <text evidence="3">Phosphorylated by CheA. Phosphorylation of the N-terminal regulatory domain activates the methylesterase activity.</text>
</comment>
<organism evidence="8 9">
    <name type="scientific">Alkalihalobacillus trypoxylicola</name>
    <dbReference type="NCBI Taxonomy" id="519424"/>
    <lineage>
        <taxon>Bacteria</taxon>
        <taxon>Bacillati</taxon>
        <taxon>Bacillota</taxon>
        <taxon>Bacilli</taxon>
        <taxon>Bacillales</taxon>
        <taxon>Bacillaceae</taxon>
        <taxon>Alkalihalobacillus</taxon>
    </lineage>
</organism>
<feature type="modified residue" description="4-aspartylphosphate" evidence="3 5">
    <location>
        <position position="56"/>
    </location>
</feature>
<name>A0A162F8H5_9BACI</name>
<evidence type="ECO:0000313" key="8">
    <source>
        <dbReference type="EMBL" id="KYG35039.1"/>
    </source>
</evidence>
<comment type="similarity">
    <text evidence="3">Belongs to the CheB family.</text>
</comment>
<dbReference type="InterPro" id="IPR011006">
    <property type="entry name" value="CheY-like_superfamily"/>
</dbReference>
<sequence length="350" mass="38425">MKKYRVLVVDDSAFMRKMIRDMLNRDPMIEVIGTARNGQEAILKRRQLNPDVMTLDVEMPVLDGLQTLKMIMEENPCPIIMLSSTTKEGATNTMIAMEYGAVDFIAKTSGAISLDINKIAEIIVYKVKCAAKVKNLKSTIVSLPTVRKKRPILPFKKSYSQKKKIFLIGTSTGGPKALKEVLTQLPAHFPWPIVIVQHMPAGFTNSLAERLNSLSEITVKEAEKGEILQNGTAYIAPGGYHIGLLQGEHNLMIDYLDEEPIKGLKPAVDLLFRSASSLLTVEKVAIIMTGMGADGTEGLLSLKSAGGCYAIAQSEESSIVFGMPKVAIKSKVIDEIVHLEEIAETMLKHI</sequence>
<dbReference type="Gene3D" id="3.40.50.180">
    <property type="entry name" value="Methylesterase CheB, C-terminal domain"/>
    <property type="match status" value="1"/>
</dbReference>
<dbReference type="PIRSF" id="PIRSF000876">
    <property type="entry name" value="RR_chemtxs_CheB"/>
    <property type="match status" value="1"/>
</dbReference>
<evidence type="ECO:0000256" key="4">
    <source>
        <dbReference type="PROSITE-ProRule" id="PRU00050"/>
    </source>
</evidence>
<evidence type="ECO:0000313" key="9">
    <source>
        <dbReference type="Proteomes" id="UP000075806"/>
    </source>
</evidence>
<dbReference type="PANTHER" id="PTHR42872">
    <property type="entry name" value="PROTEIN-GLUTAMATE METHYLESTERASE/PROTEIN-GLUTAMINE GLUTAMINASE"/>
    <property type="match status" value="1"/>
</dbReference>
<comment type="function">
    <text evidence="3">Involved in chemotaxis. Part of a chemotaxis signal transduction system that modulates chemotaxis in response to various stimuli. Catalyzes the demethylation of specific methylglutamate residues introduced into the chemoreceptors (methyl-accepting chemotaxis proteins or MCP) by CheR. Also mediates the irreversible deamidation of specific glutamine residues to glutamic acid.</text>
</comment>
<reference evidence="8" key="1">
    <citation type="submission" date="2016-02" db="EMBL/GenBank/DDBJ databases">
        <title>Genome sequence of Bacillus trypoxylicola KCTC 13244(T).</title>
        <authorList>
            <person name="Jeong H."/>
            <person name="Park S.-H."/>
            <person name="Choi S.-K."/>
        </authorList>
    </citation>
    <scope>NUCLEOTIDE SEQUENCE [LARGE SCALE GENOMIC DNA]</scope>
    <source>
        <strain evidence="8">KCTC 13244</strain>
    </source>
</reference>
<evidence type="ECO:0000256" key="3">
    <source>
        <dbReference type="HAMAP-Rule" id="MF_00099"/>
    </source>
</evidence>
<feature type="active site" evidence="3 4">
    <location>
        <position position="198"/>
    </location>
</feature>
<keyword evidence="3 4" id="KW-0145">Chemotaxis</keyword>
<dbReference type="EC" id="3.1.1.61" evidence="3"/>
<dbReference type="PROSITE" id="PS50122">
    <property type="entry name" value="CHEB"/>
    <property type="match status" value="1"/>
</dbReference>
<dbReference type="Proteomes" id="UP000075806">
    <property type="component" value="Unassembled WGS sequence"/>
</dbReference>
<dbReference type="GO" id="GO:0006935">
    <property type="term" value="P:chemotaxis"/>
    <property type="evidence" value="ECO:0007669"/>
    <property type="project" value="UniProtKB-UniRule"/>
</dbReference>
<dbReference type="SUPFAM" id="SSF52172">
    <property type="entry name" value="CheY-like"/>
    <property type="match status" value="1"/>
</dbReference>
<feature type="active site" evidence="3 4">
    <location>
        <position position="294"/>
    </location>
</feature>
<dbReference type="InterPro" id="IPR001789">
    <property type="entry name" value="Sig_transdc_resp-reg_receiver"/>
</dbReference>
<dbReference type="EC" id="3.5.1.44" evidence="3"/>
<feature type="domain" description="CheB-type methylesterase" evidence="7">
    <location>
        <begin position="154"/>
        <end position="350"/>
    </location>
</feature>
<dbReference type="Gene3D" id="3.40.50.2300">
    <property type="match status" value="1"/>
</dbReference>
<dbReference type="Pfam" id="PF01339">
    <property type="entry name" value="CheB_methylest"/>
    <property type="match status" value="1"/>
</dbReference>
<evidence type="ECO:0000256" key="2">
    <source>
        <dbReference type="ARBA" id="ARBA00048267"/>
    </source>
</evidence>
<keyword evidence="1 3" id="KW-0378">Hydrolase</keyword>
<dbReference type="CDD" id="cd17541">
    <property type="entry name" value="REC_CheB-like"/>
    <property type="match status" value="1"/>
</dbReference>
<dbReference type="PANTHER" id="PTHR42872:SF3">
    <property type="entry name" value="PROTEIN-GLUTAMATE METHYLESTERASE_PROTEIN-GLUTAMINE GLUTAMINASE 1"/>
    <property type="match status" value="1"/>
</dbReference>
<dbReference type="SUPFAM" id="SSF52738">
    <property type="entry name" value="Methylesterase CheB, C-terminal domain"/>
    <property type="match status" value="1"/>
</dbReference>
<dbReference type="GO" id="GO:0000156">
    <property type="term" value="F:phosphorelay response regulator activity"/>
    <property type="evidence" value="ECO:0007669"/>
    <property type="project" value="InterPro"/>
</dbReference>
<dbReference type="GO" id="GO:0008984">
    <property type="term" value="F:protein-glutamate methylesterase activity"/>
    <property type="evidence" value="ECO:0007669"/>
    <property type="project" value="UniProtKB-UniRule"/>
</dbReference>
<comment type="catalytic activity">
    <reaction evidence="3">
        <text>L-glutaminyl-[protein] + H2O = L-glutamyl-[protein] + NH4(+)</text>
        <dbReference type="Rhea" id="RHEA:16441"/>
        <dbReference type="Rhea" id="RHEA-COMP:10207"/>
        <dbReference type="Rhea" id="RHEA-COMP:10208"/>
        <dbReference type="ChEBI" id="CHEBI:15377"/>
        <dbReference type="ChEBI" id="CHEBI:28938"/>
        <dbReference type="ChEBI" id="CHEBI:29973"/>
        <dbReference type="ChEBI" id="CHEBI:30011"/>
        <dbReference type="EC" id="3.5.1.44"/>
    </reaction>
</comment>
<keyword evidence="9" id="KW-1185">Reference proteome</keyword>